<reference evidence="1 2" key="1">
    <citation type="submission" date="2016-01" db="EMBL/GenBank/DDBJ databases">
        <authorList>
            <person name="Regsiter A."/>
            <person name="william w."/>
        </authorList>
    </citation>
    <scope>NUCLEOTIDE SEQUENCE [LARGE SCALE GENOMIC DNA]</scope>
    <source>
        <strain evidence="1 2">CFBP 6927</strain>
    </source>
</reference>
<name>A0ABM9VLG3_9HYPH</name>
<proteinExistence type="predicted"/>
<sequence>MGYEPILLRHGKFADRRKIQNLSYLS</sequence>
<dbReference type="Proteomes" id="UP000191812">
    <property type="component" value="Unassembled WGS sequence"/>
</dbReference>
<gene>
    <name evidence="1" type="ORF">AGR13a_Lc30125</name>
</gene>
<evidence type="ECO:0008006" key="3">
    <source>
        <dbReference type="Google" id="ProtNLM"/>
    </source>
</evidence>
<comment type="caution">
    <text evidence="1">The sequence shown here is derived from an EMBL/GenBank/DDBJ whole genome shotgun (WGS) entry which is preliminary data.</text>
</comment>
<dbReference type="EMBL" id="FBWH01000042">
    <property type="protein sequence ID" value="CUX58524.1"/>
    <property type="molecule type" value="Genomic_DNA"/>
</dbReference>
<evidence type="ECO:0000313" key="2">
    <source>
        <dbReference type="Proteomes" id="UP000191812"/>
    </source>
</evidence>
<accession>A0ABM9VLG3</accession>
<evidence type="ECO:0000313" key="1">
    <source>
        <dbReference type="EMBL" id="CUX58524.1"/>
    </source>
</evidence>
<protein>
    <recommendedName>
        <fullName evidence="3">Transposase</fullName>
    </recommendedName>
</protein>
<organism evidence="1 2">
    <name type="scientific">Agrobacterium genomosp. 13 str. CFBP 6927</name>
    <dbReference type="NCBI Taxonomy" id="1183428"/>
    <lineage>
        <taxon>Bacteria</taxon>
        <taxon>Pseudomonadati</taxon>
        <taxon>Pseudomonadota</taxon>
        <taxon>Alphaproteobacteria</taxon>
        <taxon>Hyphomicrobiales</taxon>
        <taxon>Rhizobiaceae</taxon>
        <taxon>Rhizobium/Agrobacterium group</taxon>
        <taxon>Agrobacterium</taxon>
        <taxon>Agrobacterium tumefaciens complex</taxon>
    </lineage>
</organism>
<keyword evidence="2" id="KW-1185">Reference proteome</keyword>